<accession>A0A4Y6UJV1</accession>
<dbReference type="RefSeq" id="WP_141459801.1">
    <property type="nucleotide sequence ID" value="NZ_CP038141.1"/>
</dbReference>
<dbReference type="KEGG" id="ssam:E3D00_02960"/>
<sequence length="120" mass="13636">MKSAIINLTDIIHHENAALINADFPTILRLIPEKQKTINTLEAILNNNESPYPTAKQDIQKLLEVAQRNKDLLQETITFQKNLISTVTQLPEQQNQQSYGEQGHYSPKAPEQTGFFIHTV</sequence>
<evidence type="ECO:0000313" key="1">
    <source>
        <dbReference type="EMBL" id="QDH16647.1"/>
    </source>
</evidence>
<reference evidence="1 2" key="1">
    <citation type="submission" date="2019-03" db="EMBL/GenBank/DDBJ databases">
        <title>The complete genome sequence of Swingsia samuiensis NBRC107927(T).</title>
        <authorList>
            <person name="Chua K.-O."/>
            <person name="Chan K.-G."/>
            <person name="See-Too W.-S."/>
        </authorList>
    </citation>
    <scope>NUCLEOTIDE SEQUENCE [LARGE SCALE GENOMIC DNA]</scope>
    <source>
        <strain evidence="1 2">AH83</strain>
    </source>
</reference>
<protein>
    <recommendedName>
        <fullName evidence="3">Flagellar protein FlgN</fullName>
    </recommendedName>
</protein>
<name>A0A4Y6UJV1_9PROT</name>
<proteinExistence type="predicted"/>
<keyword evidence="2" id="KW-1185">Reference proteome</keyword>
<dbReference type="Proteomes" id="UP000316313">
    <property type="component" value="Chromosome"/>
</dbReference>
<evidence type="ECO:0000313" key="2">
    <source>
        <dbReference type="Proteomes" id="UP000316313"/>
    </source>
</evidence>
<gene>
    <name evidence="1" type="ORF">E3D00_02960</name>
</gene>
<evidence type="ECO:0008006" key="3">
    <source>
        <dbReference type="Google" id="ProtNLM"/>
    </source>
</evidence>
<organism evidence="1 2">
    <name type="scientific">Swingsia samuiensis</name>
    <dbReference type="NCBI Taxonomy" id="1293412"/>
    <lineage>
        <taxon>Bacteria</taxon>
        <taxon>Pseudomonadati</taxon>
        <taxon>Pseudomonadota</taxon>
        <taxon>Alphaproteobacteria</taxon>
        <taxon>Acetobacterales</taxon>
        <taxon>Acetobacteraceae</taxon>
        <taxon>Swingsia</taxon>
    </lineage>
</organism>
<dbReference type="AlphaFoldDB" id="A0A4Y6UJV1"/>
<dbReference type="EMBL" id="CP038141">
    <property type="protein sequence ID" value="QDH16647.1"/>
    <property type="molecule type" value="Genomic_DNA"/>
</dbReference>